<dbReference type="InterPro" id="IPR016032">
    <property type="entry name" value="Sig_transdc_resp-reg_C-effctor"/>
</dbReference>
<evidence type="ECO:0000256" key="4">
    <source>
        <dbReference type="SAM" id="Phobius"/>
    </source>
</evidence>
<keyword evidence="3" id="KW-0804">Transcription</keyword>
<dbReference type="InterPro" id="IPR036388">
    <property type="entry name" value="WH-like_DNA-bd_sf"/>
</dbReference>
<keyword evidence="4" id="KW-1133">Transmembrane helix</keyword>
<dbReference type="Gene3D" id="1.10.10.10">
    <property type="entry name" value="Winged helix-like DNA-binding domain superfamily/Winged helix DNA-binding domain"/>
    <property type="match status" value="1"/>
</dbReference>
<feature type="transmembrane region" description="Helical" evidence="4">
    <location>
        <begin position="199"/>
        <end position="220"/>
    </location>
</feature>
<dbReference type="AlphaFoldDB" id="A0A917MP49"/>
<name>A0A917MP49_9MICO</name>
<feature type="transmembrane region" description="Helical" evidence="4">
    <location>
        <begin position="159"/>
        <end position="178"/>
    </location>
</feature>
<evidence type="ECO:0000256" key="1">
    <source>
        <dbReference type="ARBA" id="ARBA00023015"/>
    </source>
</evidence>
<comment type="caution">
    <text evidence="6">The sequence shown here is derived from an EMBL/GenBank/DDBJ whole genome shotgun (WGS) entry which is preliminary data.</text>
</comment>
<evidence type="ECO:0000256" key="3">
    <source>
        <dbReference type="ARBA" id="ARBA00023163"/>
    </source>
</evidence>
<feature type="transmembrane region" description="Helical" evidence="4">
    <location>
        <begin position="88"/>
        <end position="108"/>
    </location>
</feature>
<dbReference type="SMART" id="SM00421">
    <property type="entry name" value="HTH_LUXR"/>
    <property type="match status" value="1"/>
</dbReference>
<evidence type="ECO:0000256" key="2">
    <source>
        <dbReference type="ARBA" id="ARBA00023125"/>
    </source>
</evidence>
<gene>
    <name evidence="6" type="ORF">GCM10010921_20530</name>
</gene>
<evidence type="ECO:0000259" key="5">
    <source>
        <dbReference type="PROSITE" id="PS50043"/>
    </source>
</evidence>
<reference evidence="6" key="2">
    <citation type="submission" date="2020-09" db="EMBL/GenBank/DDBJ databases">
        <authorList>
            <person name="Sun Q."/>
            <person name="Zhou Y."/>
        </authorList>
    </citation>
    <scope>NUCLEOTIDE SEQUENCE</scope>
    <source>
        <strain evidence="6">CGMCC 1.15794</strain>
    </source>
</reference>
<dbReference type="PROSITE" id="PS50043">
    <property type="entry name" value="HTH_LUXR_2"/>
    <property type="match status" value="1"/>
</dbReference>
<feature type="transmembrane region" description="Helical" evidence="4">
    <location>
        <begin position="120"/>
        <end position="139"/>
    </location>
</feature>
<dbReference type="CDD" id="cd06170">
    <property type="entry name" value="LuxR_C_like"/>
    <property type="match status" value="1"/>
</dbReference>
<dbReference type="EMBL" id="BMJY01000008">
    <property type="protein sequence ID" value="GGH45265.1"/>
    <property type="molecule type" value="Genomic_DNA"/>
</dbReference>
<dbReference type="PROSITE" id="PS00622">
    <property type="entry name" value="HTH_LUXR_1"/>
    <property type="match status" value="1"/>
</dbReference>
<feature type="transmembrane region" description="Helical" evidence="4">
    <location>
        <begin position="274"/>
        <end position="297"/>
    </location>
</feature>
<dbReference type="Proteomes" id="UP000657592">
    <property type="component" value="Unassembled WGS sequence"/>
</dbReference>
<feature type="transmembrane region" description="Helical" evidence="4">
    <location>
        <begin position="56"/>
        <end position="76"/>
    </location>
</feature>
<keyword evidence="4" id="KW-0472">Membrane</keyword>
<dbReference type="GO" id="GO:0003677">
    <property type="term" value="F:DNA binding"/>
    <property type="evidence" value="ECO:0007669"/>
    <property type="project" value="UniProtKB-KW"/>
</dbReference>
<feature type="transmembrane region" description="Helical" evidence="4">
    <location>
        <begin position="232"/>
        <end position="253"/>
    </location>
</feature>
<dbReference type="InterPro" id="IPR000792">
    <property type="entry name" value="Tscrpt_reg_LuxR_C"/>
</dbReference>
<sequence>MACAALAVTAGAALLIARVRGDAGFPTDPAAVILLALAAGAAATVAARLQPAAGRFALGLTFALAAYLASAAWAVWASGAASPTAGPAAAIWNTAWIPVLLLGQLLASASIRRDPRPPRADLAVVALLALTAAANLVLSHPEEPFTGLPPIAPESWRTAIAPAGAIATVLGMVAILILPARLWWAALGSRGTARARIGLAASGATAAPLVVVFCLTLAIARDPGEVDPSLGSVAFLVALAAGAGFSLACTAFADGAPFAGDAVTARRIAVMCRVLALAAAALVAVATGTVIASPALAWGTTPAVVLVCTVTLAATGAAWVLSGRLASALALDPTPTPRPVGLPALSPRENEVLALLAQGGSNAGIAAQLVISERTVDAHLRAVFAKLGLERESGSNQRVRAARLWWEAAREQDR</sequence>
<proteinExistence type="predicted"/>
<dbReference type="Pfam" id="PF00196">
    <property type="entry name" value="GerE"/>
    <property type="match status" value="1"/>
</dbReference>
<accession>A0A917MP49</accession>
<organism evidence="6 7">
    <name type="scientific">Microbacterium album</name>
    <dbReference type="NCBI Taxonomy" id="2053191"/>
    <lineage>
        <taxon>Bacteria</taxon>
        <taxon>Bacillati</taxon>
        <taxon>Actinomycetota</taxon>
        <taxon>Actinomycetes</taxon>
        <taxon>Micrococcales</taxon>
        <taxon>Microbacteriaceae</taxon>
        <taxon>Microbacterium</taxon>
    </lineage>
</organism>
<evidence type="ECO:0000313" key="6">
    <source>
        <dbReference type="EMBL" id="GGH45265.1"/>
    </source>
</evidence>
<dbReference type="PANTHER" id="PTHR44688:SF25">
    <property type="entry name" value="HTH LUXR-TYPE DOMAIN-CONTAINING PROTEIN"/>
    <property type="match status" value="1"/>
</dbReference>
<protein>
    <recommendedName>
        <fullName evidence="5">HTH luxR-type domain-containing protein</fullName>
    </recommendedName>
</protein>
<feature type="transmembrane region" description="Helical" evidence="4">
    <location>
        <begin position="31"/>
        <end position="49"/>
    </location>
</feature>
<reference evidence="6" key="1">
    <citation type="journal article" date="2014" name="Int. J. Syst. Evol. Microbiol.">
        <title>Complete genome sequence of Corynebacterium casei LMG S-19264T (=DSM 44701T), isolated from a smear-ripened cheese.</title>
        <authorList>
            <consortium name="US DOE Joint Genome Institute (JGI-PGF)"/>
            <person name="Walter F."/>
            <person name="Albersmeier A."/>
            <person name="Kalinowski J."/>
            <person name="Ruckert C."/>
        </authorList>
    </citation>
    <scope>NUCLEOTIDE SEQUENCE</scope>
    <source>
        <strain evidence="6">CGMCC 1.15794</strain>
    </source>
</reference>
<dbReference type="PANTHER" id="PTHR44688">
    <property type="entry name" value="DNA-BINDING TRANSCRIPTIONAL ACTIVATOR DEVR_DOSR"/>
    <property type="match status" value="1"/>
</dbReference>
<evidence type="ECO:0000313" key="7">
    <source>
        <dbReference type="Proteomes" id="UP000657592"/>
    </source>
</evidence>
<dbReference type="PRINTS" id="PR00038">
    <property type="entry name" value="HTHLUXR"/>
</dbReference>
<keyword evidence="7" id="KW-1185">Reference proteome</keyword>
<feature type="transmembrane region" description="Helical" evidence="4">
    <location>
        <begin position="303"/>
        <end position="321"/>
    </location>
</feature>
<feature type="domain" description="HTH luxR-type" evidence="5">
    <location>
        <begin position="338"/>
        <end position="403"/>
    </location>
</feature>
<keyword evidence="2" id="KW-0238">DNA-binding</keyword>
<dbReference type="SUPFAM" id="SSF46894">
    <property type="entry name" value="C-terminal effector domain of the bipartite response regulators"/>
    <property type="match status" value="1"/>
</dbReference>
<dbReference type="GO" id="GO:0006355">
    <property type="term" value="P:regulation of DNA-templated transcription"/>
    <property type="evidence" value="ECO:0007669"/>
    <property type="project" value="InterPro"/>
</dbReference>
<keyword evidence="1" id="KW-0805">Transcription regulation</keyword>
<keyword evidence="4" id="KW-0812">Transmembrane</keyword>